<evidence type="ECO:0000313" key="2">
    <source>
        <dbReference type="Proteomes" id="UP000054988"/>
    </source>
</evidence>
<comment type="caution">
    <text evidence="1">The sequence shown here is derived from an EMBL/GenBank/DDBJ whole genome shotgun (WGS) entry which is preliminary data.</text>
</comment>
<dbReference type="InterPro" id="IPR032675">
    <property type="entry name" value="LRR_dom_sf"/>
</dbReference>
<gene>
    <name evidence="1" type="ORF">WG66_3566</name>
</gene>
<reference evidence="1 2" key="1">
    <citation type="submission" date="2015-12" db="EMBL/GenBank/DDBJ databases">
        <title>Draft genome sequence of Moniliophthora roreri, the causal agent of frosty pod rot of cacao.</title>
        <authorList>
            <person name="Aime M.C."/>
            <person name="Diaz-Valderrama J.R."/>
            <person name="Kijpornyongpan T."/>
            <person name="Phillips-Mora W."/>
        </authorList>
    </citation>
    <scope>NUCLEOTIDE SEQUENCE [LARGE SCALE GENOMIC DNA]</scope>
    <source>
        <strain evidence="1 2">MCA 2952</strain>
    </source>
</reference>
<dbReference type="AlphaFoldDB" id="A0A0W0G5L1"/>
<sequence>MKDNQELILVGQRHRKEADRALIHSLPPEILSDILLDVDLEYMYGVDTQTRFYAEGPRRSHSTDSHLGSVCSYWRSLSLSTPALWASFFVQIRPREYPPCTVERLKMHLERSAPFPLSVVLFFEHDLSVEDYGDIALAVAVPSPSPVQAPENLVVPGQLGTWQLHFFLHFKERFSNLTHMTVDLPSGVESLEALELFSTPFIRSIALSNITAKVNKRYSFPFSQITNVVLKDARLDGIRTILPLLTSIQLSFPHLHTLILDFGHPFALDNTAHFLGTMELPMLTCLSFGMSKINAVHPQLAYYSTLQNDLQRSFVPACLQLMNSSPRIHTFQVNRFPLEDHHLLLILEKMPNLLKLDITEAGWMWNSAPNGKNRTVTVRFLQDLTRARVLPHLKDIRLVVHNDWAGNDRVFEEMLESRSRWASLLRSAYLKVVDEAGVNLDLTRLRRLQEEGLAVLGYRKDI</sequence>
<dbReference type="EMBL" id="LATX01001061">
    <property type="protein sequence ID" value="KTB43859.1"/>
    <property type="molecule type" value="Genomic_DNA"/>
</dbReference>
<proteinExistence type="predicted"/>
<dbReference type="Gene3D" id="3.80.10.10">
    <property type="entry name" value="Ribonuclease Inhibitor"/>
    <property type="match status" value="1"/>
</dbReference>
<protein>
    <submittedName>
        <fullName evidence="1">Uncharacterized protein</fullName>
    </submittedName>
</protein>
<organism evidence="1 2">
    <name type="scientific">Moniliophthora roreri</name>
    <name type="common">Frosty pod rot fungus</name>
    <name type="synonym">Monilia roreri</name>
    <dbReference type="NCBI Taxonomy" id="221103"/>
    <lineage>
        <taxon>Eukaryota</taxon>
        <taxon>Fungi</taxon>
        <taxon>Dikarya</taxon>
        <taxon>Basidiomycota</taxon>
        <taxon>Agaricomycotina</taxon>
        <taxon>Agaricomycetes</taxon>
        <taxon>Agaricomycetidae</taxon>
        <taxon>Agaricales</taxon>
        <taxon>Marasmiineae</taxon>
        <taxon>Marasmiaceae</taxon>
        <taxon>Moniliophthora</taxon>
    </lineage>
</organism>
<name>A0A0W0G5L1_MONRR</name>
<evidence type="ECO:0000313" key="1">
    <source>
        <dbReference type="EMBL" id="KTB43859.1"/>
    </source>
</evidence>
<dbReference type="Proteomes" id="UP000054988">
    <property type="component" value="Unassembled WGS sequence"/>
</dbReference>
<accession>A0A0W0G5L1</accession>